<gene>
    <name evidence="2" type="ORF">HPB52_018367</name>
</gene>
<feature type="region of interest" description="Disordered" evidence="1">
    <location>
        <begin position="1"/>
        <end position="98"/>
    </location>
</feature>
<evidence type="ECO:0000256" key="1">
    <source>
        <dbReference type="SAM" id="MobiDB-lite"/>
    </source>
</evidence>
<feature type="compositionally biased region" description="Low complexity" evidence="1">
    <location>
        <begin position="334"/>
        <end position="345"/>
    </location>
</feature>
<dbReference type="Proteomes" id="UP000821837">
    <property type="component" value="Unassembled WGS sequence"/>
</dbReference>
<proteinExistence type="predicted"/>
<accession>A0A9D4T475</accession>
<reference evidence="2" key="2">
    <citation type="submission" date="2021-09" db="EMBL/GenBank/DDBJ databases">
        <authorList>
            <person name="Jia N."/>
            <person name="Wang J."/>
            <person name="Shi W."/>
            <person name="Du L."/>
            <person name="Sun Y."/>
            <person name="Zhan W."/>
            <person name="Jiang J."/>
            <person name="Wang Q."/>
            <person name="Zhang B."/>
            <person name="Ji P."/>
            <person name="Sakyi L.B."/>
            <person name="Cui X."/>
            <person name="Yuan T."/>
            <person name="Jiang B."/>
            <person name="Yang W."/>
            <person name="Lam T.T.-Y."/>
            <person name="Chang Q."/>
            <person name="Ding S."/>
            <person name="Wang X."/>
            <person name="Zhu J."/>
            <person name="Ruan X."/>
            <person name="Zhao L."/>
            <person name="Wei J."/>
            <person name="Que T."/>
            <person name="Du C."/>
            <person name="Cheng J."/>
            <person name="Dai P."/>
            <person name="Han X."/>
            <person name="Huang E."/>
            <person name="Gao Y."/>
            <person name="Liu J."/>
            <person name="Shao H."/>
            <person name="Ye R."/>
            <person name="Li L."/>
            <person name="Wei W."/>
            <person name="Wang X."/>
            <person name="Wang C."/>
            <person name="Huo Q."/>
            <person name="Li W."/>
            <person name="Guo W."/>
            <person name="Chen H."/>
            <person name="Chen S."/>
            <person name="Zhou L."/>
            <person name="Zhou L."/>
            <person name="Ni X."/>
            <person name="Tian J."/>
            <person name="Zhou Y."/>
            <person name="Sheng Y."/>
            <person name="Liu T."/>
            <person name="Pan Y."/>
            <person name="Xia L."/>
            <person name="Li J."/>
            <person name="Zhao F."/>
            <person name="Cao W."/>
        </authorList>
    </citation>
    <scope>NUCLEOTIDE SEQUENCE</scope>
    <source>
        <strain evidence="2">Rsan-2018</strain>
        <tissue evidence="2">Larvae</tissue>
    </source>
</reference>
<keyword evidence="3" id="KW-1185">Reference proteome</keyword>
<protein>
    <submittedName>
        <fullName evidence="2">Uncharacterized protein</fullName>
    </submittedName>
</protein>
<reference evidence="2" key="1">
    <citation type="journal article" date="2020" name="Cell">
        <title>Large-Scale Comparative Analyses of Tick Genomes Elucidate Their Genetic Diversity and Vector Capacities.</title>
        <authorList>
            <consortium name="Tick Genome and Microbiome Consortium (TIGMIC)"/>
            <person name="Jia N."/>
            <person name="Wang J."/>
            <person name="Shi W."/>
            <person name="Du L."/>
            <person name="Sun Y."/>
            <person name="Zhan W."/>
            <person name="Jiang J.F."/>
            <person name="Wang Q."/>
            <person name="Zhang B."/>
            <person name="Ji P."/>
            <person name="Bell-Sakyi L."/>
            <person name="Cui X.M."/>
            <person name="Yuan T.T."/>
            <person name="Jiang B.G."/>
            <person name="Yang W.F."/>
            <person name="Lam T.T."/>
            <person name="Chang Q.C."/>
            <person name="Ding S.J."/>
            <person name="Wang X.J."/>
            <person name="Zhu J.G."/>
            <person name="Ruan X.D."/>
            <person name="Zhao L."/>
            <person name="Wei J.T."/>
            <person name="Ye R.Z."/>
            <person name="Que T.C."/>
            <person name="Du C.H."/>
            <person name="Zhou Y.H."/>
            <person name="Cheng J.X."/>
            <person name="Dai P.F."/>
            <person name="Guo W.B."/>
            <person name="Han X.H."/>
            <person name="Huang E.J."/>
            <person name="Li L.F."/>
            <person name="Wei W."/>
            <person name="Gao Y.C."/>
            <person name="Liu J.Z."/>
            <person name="Shao H.Z."/>
            <person name="Wang X."/>
            <person name="Wang C.C."/>
            <person name="Yang T.C."/>
            <person name="Huo Q.B."/>
            <person name="Li W."/>
            <person name="Chen H.Y."/>
            <person name="Chen S.E."/>
            <person name="Zhou L.G."/>
            <person name="Ni X.B."/>
            <person name="Tian J.H."/>
            <person name="Sheng Y."/>
            <person name="Liu T."/>
            <person name="Pan Y.S."/>
            <person name="Xia L.Y."/>
            <person name="Li J."/>
            <person name="Zhao F."/>
            <person name="Cao W.C."/>
        </authorList>
    </citation>
    <scope>NUCLEOTIDE SEQUENCE</scope>
    <source>
        <strain evidence="2">Rsan-2018</strain>
    </source>
</reference>
<organism evidence="2 3">
    <name type="scientific">Rhipicephalus sanguineus</name>
    <name type="common">Brown dog tick</name>
    <name type="synonym">Ixodes sanguineus</name>
    <dbReference type="NCBI Taxonomy" id="34632"/>
    <lineage>
        <taxon>Eukaryota</taxon>
        <taxon>Metazoa</taxon>
        <taxon>Ecdysozoa</taxon>
        <taxon>Arthropoda</taxon>
        <taxon>Chelicerata</taxon>
        <taxon>Arachnida</taxon>
        <taxon>Acari</taxon>
        <taxon>Parasitiformes</taxon>
        <taxon>Ixodida</taxon>
        <taxon>Ixodoidea</taxon>
        <taxon>Ixodidae</taxon>
        <taxon>Rhipicephalinae</taxon>
        <taxon>Rhipicephalus</taxon>
        <taxon>Rhipicephalus</taxon>
    </lineage>
</organism>
<sequence>MDASHQDTPTADAHQLPSSSSKEETMNSHDMQDATTPEEDDESISSPWIEVTRRANRRSPPPQRHSAIALDETPLKSALRRGSGACRPKQPPLPMEGYKVGIRPRNGLSLAKINPMHLTAVIAREAGIPNNPKPFQLRIDKEENVIVTSTPSRAIEKALETLQKFNVGGNTYEVAVYPVAPDNSCKGVIYNIGTDCSVEKVNAVIEAPGYEVLCLRRLGCSSAQVIPLKENKVPFYIYVHRVLTRCYLYKRTVAYCTTCHKSGHRADVCPNPPETPKCKDCGVTLSGGQHECHPRCGLCDGAHTTAAKTCLQRFLPPVNRTKPAAQTSPPPAPRSRSPSPGTGKG</sequence>
<comment type="caution">
    <text evidence="2">The sequence shown here is derived from an EMBL/GenBank/DDBJ whole genome shotgun (WGS) entry which is preliminary data.</text>
</comment>
<dbReference type="AlphaFoldDB" id="A0A9D4T475"/>
<dbReference type="EMBL" id="JABSTV010001248">
    <property type="protein sequence ID" value="KAH7969467.1"/>
    <property type="molecule type" value="Genomic_DNA"/>
</dbReference>
<evidence type="ECO:0000313" key="2">
    <source>
        <dbReference type="EMBL" id="KAH7969467.1"/>
    </source>
</evidence>
<name>A0A9D4T475_RHISA</name>
<feature type="compositionally biased region" description="Basic and acidic residues" evidence="1">
    <location>
        <begin position="21"/>
        <end position="32"/>
    </location>
</feature>
<feature type="region of interest" description="Disordered" evidence="1">
    <location>
        <begin position="317"/>
        <end position="345"/>
    </location>
</feature>
<evidence type="ECO:0000313" key="3">
    <source>
        <dbReference type="Proteomes" id="UP000821837"/>
    </source>
</evidence>